<evidence type="ECO:0000313" key="5">
    <source>
        <dbReference type="EMBL" id="MFC0473003.1"/>
    </source>
</evidence>
<keyword evidence="1" id="KW-0805">Transcription regulation</keyword>
<keyword evidence="3" id="KW-0804">Transcription</keyword>
<dbReference type="RefSeq" id="WP_335961212.1">
    <property type="nucleotide sequence ID" value="NZ_JAXBLX010000015.1"/>
</dbReference>
<evidence type="ECO:0000256" key="2">
    <source>
        <dbReference type="ARBA" id="ARBA00023125"/>
    </source>
</evidence>
<dbReference type="Pfam" id="PF01638">
    <property type="entry name" value="HxlR"/>
    <property type="match status" value="1"/>
</dbReference>
<organism evidence="5 6">
    <name type="scientific">Halalkalibacter kiskunsagensis</name>
    <dbReference type="NCBI Taxonomy" id="1548599"/>
    <lineage>
        <taxon>Bacteria</taxon>
        <taxon>Bacillati</taxon>
        <taxon>Bacillota</taxon>
        <taxon>Bacilli</taxon>
        <taxon>Bacillales</taxon>
        <taxon>Bacillaceae</taxon>
        <taxon>Halalkalibacter</taxon>
    </lineage>
</organism>
<name>A0ABV6KI52_9BACI</name>
<dbReference type="Proteomes" id="UP001589838">
    <property type="component" value="Unassembled WGS sequence"/>
</dbReference>
<evidence type="ECO:0000256" key="1">
    <source>
        <dbReference type="ARBA" id="ARBA00023015"/>
    </source>
</evidence>
<comment type="caution">
    <text evidence="5">The sequence shown here is derived from an EMBL/GenBank/DDBJ whole genome shotgun (WGS) entry which is preliminary data.</text>
</comment>
<dbReference type="PANTHER" id="PTHR33204:SF18">
    <property type="entry name" value="TRANSCRIPTIONAL REGULATORY PROTEIN"/>
    <property type="match status" value="1"/>
</dbReference>
<keyword evidence="6" id="KW-1185">Reference proteome</keyword>
<dbReference type="EMBL" id="JBHLUX010000090">
    <property type="protein sequence ID" value="MFC0473003.1"/>
    <property type="molecule type" value="Genomic_DNA"/>
</dbReference>
<protein>
    <submittedName>
        <fullName evidence="5">Winged helix-turn-helix transcriptional regulator</fullName>
    </submittedName>
</protein>
<dbReference type="Gene3D" id="1.10.10.10">
    <property type="entry name" value="Winged helix-like DNA-binding domain superfamily/Winged helix DNA-binding domain"/>
    <property type="match status" value="1"/>
</dbReference>
<evidence type="ECO:0000256" key="3">
    <source>
        <dbReference type="ARBA" id="ARBA00023163"/>
    </source>
</evidence>
<gene>
    <name evidence="5" type="ORF">ACFFHM_21545</name>
</gene>
<dbReference type="PANTHER" id="PTHR33204">
    <property type="entry name" value="TRANSCRIPTIONAL REGULATOR, MARR FAMILY"/>
    <property type="match status" value="1"/>
</dbReference>
<proteinExistence type="predicted"/>
<dbReference type="InterPro" id="IPR002577">
    <property type="entry name" value="HTH_HxlR"/>
</dbReference>
<keyword evidence="2" id="KW-0238">DNA-binding</keyword>
<evidence type="ECO:0000259" key="4">
    <source>
        <dbReference type="PROSITE" id="PS51118"/>
    </source>
</evidence>
<reference evidence="5 6" key="1">
    <citation type="submission" date="2024-09" db="EMBL/GenBank/DDBJ databases">
        <authorList>
            <person name="Sun Q."/>
            <person name="Mori K."/>
        </authorList>
    </citation>
    <scope>NUCLEOTIDE SEQUENCE [LARGE SCALE GENOMIC DNA]</scope>
    <source>
        <strain evidence="5 6">NCAIM B.02610</strain>
    </source>
</reference>
<feature type="domain" description="HTH hxlR-type" evidence="4">
    <location>
        <begin position="18"/>
        <end position="112"/>
    </location>
</feature>
<accession>A0ABV6KI52</accession>
<sequence length="112" mass="12895">MEETMLDKELDPEIVVECSIEKALNIIGSKWSFLILRELFCGTKRFGELQKAVNGISPKALTDSLRHMEKNEILIRTVYPTVPVKVEYSLTEKGEDLHTIIKQMKVWGSKWT</sequence>
<dbReference type="PROSITE" id="PS51118">
    <property type="entry name" value="HTH_HXLR"/>
    <property type="match status" value="1"/>
</dbReference>
<dbReference type="SUPFAM" id="SSF46785">
    <property type="entry name" value="Winged helix' DNA-binding domain"/>
    <property type="match status" value="1"/>
</dbReference>
<evidence type="ECO:0000313" key="6">
    <source>
        <dbReference type="Proteomes" id="UP001589838"/>
    </source>
</evidence>
<dbReference type="InterPro" id="IPR036390">
    <property type="entry name" value="WH_DNA-bd_sf"/>
</dbReference>
<dbReference type="InterPro" id="IPR036388">
    <property type="entry name" value="WH-like_DNA-bd_sf"/>
</dbReference>